<dbReference type="InterPro" id="IPR010998">
    <property type="entry name" value="Integrase_recombinase_N"/>
</dbReference>
<dbReference type="PANTHER" id="PTHR30349">
    <property type="entry name" value="PHAGE INTEGRASE-RELATED"/>
    <property type="match status" value="1"/>
</dbReference>
<dbReference type="PROSITE" id="PS51900">
    <property type="entry name" value="CB"/>
    <property type="match status" value="1"/>
</dbReference>
<evidence type="ECO:0000259" key="11">
    <source>
        <dbReference type="PROSITE" id="PS51900"/>
    </source>
</evidence>
<proteinExistence type="predicted"/>
<dbReference type="Proteomes" id="UP001056756">
    <property type="component" value="Chromosome"/>
</dbReference>
<accession>A0A9J6ZCJ9</accession>
<protein>
    <submittedName>
        <fullName evidence="12">Tyrosine-type recombinase/integrase</fullName>
    </submittedName>
</protein>
<dbReference type="InterPro" id="IPR002104">
    <property type="entry name" value="Integrase_catalytic"/>
</dbReference>
<dbReference type="InterPro" id="IPR013762">
    <property type="entry name" value="Integrase-like_cat_sf"/>
</dbReference>
<dbReference type="InterPro" id="IPR011010">
    <property type="entry name" value="DNA_brk_join_enz"/>
</dbReference>
<evidence type="ECO:0000256" key="5">
    <source>
        <dbReference type="ARBA" id="ARBA00022908"/>
    </source>
</evidence>
<reference evidence="12" key="1">
    <citation type="submission" date="2022-05" db="EMBL/GenBank/DDBJ databases">
        <title>Novel bacterial taxa in a minimal lignocellulolytic consortium and its capacity to transform plastics disclosed by genome-resolved metagenomics.</title>
        <authorList>
            <person name="Rodriguez C.A.D."/>
            <person name="Diaz-Garcia L."/>
            <person name="Herrera K."/>
            <person name="Tarazona N.A."/>
            <person name="Sproer C."/>
            <person name="Overmann J."/>
            <person name="Jimenez D.J."/>
        </authorList>
    </citation>
    <scope>NUCLEOTIDE SEQUENCE</scope>
    <source>
        <strain evidence="12">MAG5</strain>
    </source>
</reference>
<comment type="subcellular location">
    <subcellularLocation>
        <location evidence="1">Cytoplasm</location>
    </subcellularLocation>
</comment>
<keyword evidence="3" id="KW-0132">Cell division</keyword>
<evidence type="ECO:0000256" key="4">
    <source>
        <dbReference type="ARBA" id="ARBA00022829"/>
    </source>
</evidence>
<evidence type="ECO:0000259" key="10">
    <source>
        <dbReference type="PROSITE" id="PS51898"/>
    </source>
</evidence>
<dbReference type="GO" id="GO:0003677">
    <property type="term" value="F:DNA binding"/>
    <property type="evidence" value="ECO:0007669"/>
    <property type="project" value="UniProtKB-UniRule"/>
</dbReference>
<dbReference type="AlphaFoldDB" id="A0A9J6ZCJ9"/>
<dbReference type="GO" id="GO:0015074">
    <property type="term" value="P:DNA integration"/>
    <property type="evidence" value="ECO:0007669"/>
    <property type="project" value="UniProtKB-KW"/>
</dbReference>
<dbReference type="Pfam" id="PF02899">
    <property type="entry name" value="Phage_int_SAM_1"/>
    <property type="match status" value="1"/>
</dbReference>
<dbReference type="KEGG" id="plig:NAG76_18775"/>
<dbReference type="SUPFAM" id="SSF56349">
    <property type="entry name" value="DNA breaking-rejoining enzymes"/>
    <property type="match status" value="1"/>
</dbReference>
<keyword evidence="8" id="KW-0131">Cell cycle</keyword>
<evidence type="ECO:0000256" key="3">
    <source>
        <dbReference type="ARBA" id="ARBA00022618"/>
    </source>
</evidence>
<dbReference type="GO" id="GO:0006310">
    <property type="term" value="P:DNA recombination"/>
    <property type="evidence" value="ECO:0007669"/>
    <property type="project" value="UniProtKB-KW"/>
</dbReference>
<dbReference type="GO" id="GO:0051301">
    <property type="term" value="P:cell division"/>
    <property type="evidence" value="ECO:0007669"/>
    <property type="project" value="UniProtKB-KW"/>
</dbReference>
<keyword evidence="7" id="KW-0233">DNA recombination</keyword>
<dbReference type="EMBL" id="CP097899">
    <property type="protein sequence ID" value="URN93850.1"/>
    <property type="molecule type" value="Genomic_DNA"/>
</dbReference>
<dbReference type="PANTHER" id="PTHR30349:SF77">
    <property type="entry name" value="TYROSINE RECOMBINASE XERC"/>
    <property type="match status" value="1"/>
</dbReference>
<evidence type="ECO:0000256" key="9">
    <source>
        <dbReference type="PROSITE-ProRule" id="PRU01248"/>
    </source>
</evidence>
<keyword evidence="2" id="KW-0963">Cytoplasm</keyword>
<keyword evidence="6 9" id="KW-0238">DNA-binding</keyword>
<evidence type="ECO:0000313" key="12">
    <source>
        <dbReference type="EMBL" id="URN93850.1"/>
    </source>
</evidence>
<dbReference type="InterPro" id="IPR004107">
    <property type="entry name" value="Integrase_SAM-like_N"/>
</dbReference>
<dbReference type="Gene3D" id="1.10.443.10">
    <property type="entry name" value="Intergrase catalytic core"/>
    <property type="match status" value="1"/>
</dbReference>
<dbReference type="Gene3D" id="1.10.150.130">
    <property type="match status" value="1"/>
</dbReference>
<evidence type="ECO:0000256" key="8">
    <source>
        <dbReference type="ARBA" id="ARBA00023306"/>
    </source>
</evidence>
<feature type="domain" description="Core-binding (CB)" evidence="11">
    <location>
        <begin position="1"/>
        <end position="82"/>
    </location>
</feature>
<evidence type="ECO:0000256" key="7">
    <source>
        <dbReference type="ARBA" id="ARBA00023172"/>
    </source>
</evidence>
<dbReference type="Pfam" id="PF00589">
    <property type="entry name" value="Phage_integrase"/>
    <property type="match status" value="1"/>
</dbReference>
<dbReference type="InterPro" id="IPR050090">
    <property type="entry name" value="Tyrosine_recombinase_XerCD"/>
</dbReference>
<dbReference type="GO" id="GO:0007059">
    <property type="term" value="P:chromosome segregation"/>
    <property type="evidence" value="ECO:0007669"/>
    <property type="project" value="UniProtKB-KW"/>
</dbReference>
<evidence type="ECO:0000313" key="13">
    <source>
        <dbReference type="Proteomes" id="UP001056756"/>
    </source>
</evidence>
<keyword evidence="4" id="KW-0159">Chromosome partition</keyword>
<dbReference type="InterPro" id="IPR044068">
    <property type="entry name" value="CB"/>
</dbReference>
<name>A0A9J6ZCJ9_9BACL</name>
<dbReference type="PROSITE" id="PS51898">
    <property type="entry name" value="TYR_RECOMBINASE"/>
    <property type="match status" value="1"/>
</dbReference>
<gene>
    <name evidence="12" type="ORF">NAG76_18775</name>
</gene>
<evidence type="ECO:0000256" key="2">
    <source>
        <dbReference type="ARBA" id="ARBA00022490"/>
    </source>
</evidence>
<feature type="domain" description="Tyr recombinase" evidence="10">
    <location>
        <begin position="104"/>
        <end position="289"/>
    </location>
</feature>
<sequence>MEHDEYIMAFKLWMKQSGYTLATKREYEREASSFLDYIEQLPLEKIKKLTVVSYLVQHKEHVSEATRNRTLAALRSFFKAMNDFEMMQGNPAIDVKKSKTEKNVLPVYLEQDQLQNTMSYIDGKYKERNIAIFLLMAYSGLRVGEVHRLNLSHYHGEKGSITVLGKGRKWNEIPLSAEVNTYMQHIMEQRLTPYKQKEDAFFVSQKGRRLSIRQIQKIMSMMFQAMKEDHNELRHLKLSCHKLRHSFATLMLRNQVDIRIVKELMGHTSIETTMIYTHIQDDDKKQAISSIQIPNIPNLEIVDVSPV</sequence>
<keyword evidence="5" id="KW-0229">DNA integration</keyword>
<evidence type="ECO:0000256" key="1">
    <source>
        <dbReference type="ARBA" id="ARBA00004496"/>
    </source>
</evidence>
<dbReference type="GO" id="GO:0005737">
    <property type="term" value="C:cytoplasm"/>
    <property type="evidence" value="ECO:0007669"/>
    <property type="project" value="UniProtKB-SubCell"/>
</dbReference>
<evidence type="ECO:0000256" key="6">
    <source>
        <dbReference type="ARBA" id="ARBA00023125"/>
    </source>
</evidence>
<organism evidence="12 13">
    <name type="scientific">Candidatus Pristimantibacillus lignocellulolyticus</name>
    <dbReference type="NCBI Taxonomy" id="2994561"/>
    <lineage>
        <taxon>Bacteria</taxon>
        <taxon>Bacillati</taxon>
        <taxon>Bacillota</taxon>
        <taxon>Bacilli</taxon>
        <taxon>Bacillales</taxon>
        <taxon>Paenibacillaceae</taxon>
        <taxon>Candidatus Pristimantibacillus</taxon>
    </lineage>
</organism>